<sequence>MTLSGKKALVTGAAGGIGQAIVKALTDAGAAIAATDFQVEDIPCNAAIPGDLTDPAHCDALPAKAHEALGGLDIVINNAGVIRRGVITDSTDDDYVQSMAVNVEAPFRICRAAIPILAANGGGAIVNVSSCWGVRPGPNHPLYCMSKAALASMTQCLGHDHAHQGIRVNAVCPNEVDTPMLRSGFSARGIDPETAIDNLNQSVPLGHIAEPEEIADVVLFLASDQSRYMCGALLEVNGGKPVI</sequence>
<dbReference type="EC" id="1.1.1.100" evidence="3"/>
<dbReference type="PRINTS" id="PR00080">
    <property type="entry name" value="SDRFAMILY"/>
</dbReference>
<dbReference type="PANTHER" id="PTHR43639">
    <property type="entry name" value="OXIDOREDUCTASE, SHORT-CHAIN DEHYDROGENASE/REDUCTASE FAMILY (AFU_ORTHOLOGUE AFUA_5G02870)"/>
    <property type="match status" value="1"/>
</dbReference>
<dbReference type="FunFam" id="3.40.50.720:FF:000084">
    <property type="entry name" value="Short-chain dehydrogenase reductase"/>
    <property type="match status" value="1"/>
</dbReference>
<evidence type="ECO:0000313" key="3">
    <source>
        <dbReference type="EMBL" id="CUS55081.1"/>
    </source>
</evidence>
<dbReference type="InterPro" id="IPR002347">
    <property type="entry name" value="SDR_fam"/>
</dbReference>
<dbReference type="SUPFAM" id="SSF51735">
    <property type="entry name" value="NAD(P)-binding Rossmann-fold domains"/>
    <property type="match status" value="1"/>
</dbReference>
<dbReference type="CDD" id="cd05233">
    <property type="entry name" value="SDR_c"/>
    <property type="match status" value="1"/>
</dbReference>
<dbReference type="Gene3D" id="3.40.50.720">
    <property type="entry name" value="NAD(P)-binding Rossmann-like Domain"/>
    <property type="match status" value="1"/>
</dbReference>
<reference evidence="3" key="1">
    <citation type="submission" date="2015-10" db="EMBL/GenBank/DDBJ databases">
        <authorList>
            <person name="Gilbert D.G."/>
        </authorList>
    </citation>
    <scope>NUCLEOTIDE SEQUENCE</scope>
</reference>
<dbReference type="PROSITE" id="PS00061">
    <property type="entry name" value="ADH_SHORT"/>
    <property type="match status" value="1"/>
</dbReference>
<dbReference type="InterPro" id="IPR020904">
    <property type="entry name" value="Sc_DH/Rdtase_CS"/>
</dbReference>
<dbReference type="Pfam" id="PF13561">
    <property type="entry name" value="adh_short_C2"/>
    <property type="match status" value="1"/>
</dbReference>
<accession>A0A160TW85</accession>
<dbReference type="AlphaFoldDB" id="A0A160TW85"/>
<name>A0A160TW85_9ZZZZ</name>
<gene>
    <name evidence="3" type="ORF">MGWOODY_XGa2149</name>
</gene>
<protein>
    <submittedName>
        <fullName evidence="3">3-oxoacyl-[acyl-carrier protein] reductase</fullName>
        <ecNumber evidence="3">1.1.1.100</ecNumber>
    </submittedName>
</protein>
<dbReference type="InterPro" id="IPR036291">
    <property type="entry name" value="NAD(P)-bd_dom_sf"/>
</dbReference>
<dbReference type="PANTHER" id="PTHR43639:SF1">
    <property type="entry name" value="SHORT-CHAIN DEHYDROGENASE_REDUCTASE FAMILY PROTEIN"/>
    <property type="match status" value="1"/>
</dbReference>
<dbReference type="PRINTS" id="PR00081">
    <property type="entry name" value="GDHRDH"/>
</dbReference>
<dbReference type="GO" id="GO:0004316">
    <property type="term" value="F:3-oxoacyl-[acyl-carrier-protein] reductase (NADPH) activity"/>
    <property type="evidence" value="ECO:0007669"/>
    <property type="project" value="UniProtKB-EC"/>
</dbReference>
<proteinExistence type="inferred from homology"/>
<dbReference type="EMBL" id="CZRL01000120">
    <property type="protein sequence ID" value="CUS55081.1"/>
    <property type="molecule type" value="Genomic_DNA"/>
</dbReference>
<comment type="similarity">
    <text evidence="1">Belongs to the short-chain dehydrogenases/reductases (SDR) family.</text>
</comment>
<evidence type="ECO:0000256" key="1">
    <source>
        <dbReference type="ARBA" id="ARBA00006484"/>
    </source>
</evidence>
<keyword evidence="2 3" id="KW-0560">Oxidoreductase</keyword>
<evidence type="ECO:0000256" key="2">
    <source>
        <dbReference type="ARBA" id="ARBA00023002"/>
    </source>
</evidence>
<organism evidence="3">
    <name type="scientific">hydrothermal vent metagenome</name>
    <dbReference type="NCBI Taxonomy" id="652676"/>
    <lineage>
        <taxon>unclassified sequences</taxon>
        <taxon>metagenomes</taxon>
        <taxon>ecological metagenomes</taxon>
    </lineage>
</organism>